<reference evidence="1" key="2">
    <citation type="submission" date="2018-03" db="EMBL/GenBank/DDBJ databases">
        <title>The Triticum urartu genome reveals the dynamic nature of wheat genome evolution.</title>
        <authorList>
            <person name="Ling H."/>
            <person name="Ma B."/>
            <person name="Shi X."/>
            <person name="Liu H."/>
            <person name="Dong L."/>
            <person name="Sun H."/>
            <person name="Cao Y."/>
            <person name="Gao Q."/>
            <person name="Zheng S."/>
            <person name="Li Y."/>
            <person name="Yu Y."/>
            <person name="Du H."/>
            <person name="Qi M."/>
            <person name="Li Y."/>
            <person name="Yu H."/>
            <person name="Cui Y."/>
            <person name="Wang N."/>
            <person name="Chen C."/>
            <person name="Wu H."/>
            <person name="Zhao Y."/>
            <person name="Zhang J."/>
            <person name="Li Y."/>
            <person name="Zhou W."/>
            <person name="Zhang B."/>
            <person name="Hu W."/>
            <person name="Eijk M."/>
            <person name="Tang J."/>
            <person name="Witsenboer H."/>
            <person name="Zhao S."/>
            <person name="Li Z."/>
            <person name="Zhang A."/>
            <person name="Wang D."/>
            <person name="Liang C."/>
        </authorList>
    </citation>
    <scope>NUCLEOTIDE SEQUENCE [LARGE SCALE GENOMIC DNA]</scope>
    <source>
        <strain evidence="1">cv. G1812</strain>
    </source>
</reference>
<reference evidence="2" key="1">
    <citation type="journal article" date="2013" name="Nature">
        <title>Draft genome of the wheat A-genome progenitor Triticum urartu.</title>
        <authorList>
            <person name="Ling H.Q."/>
            <person name="Zhao S."/>
            <person name="Liu D."/>
            <person name="Wang J."/>
            <person name="Sun H."/>
            <person name="Zhang C."/>
            <person name="Fan H."/>
            <person name="Li D."/>
            <person name="Dong L."/>
            <person name="Tao Y."/>
            <person name="Gao C."/>
            <person name="Wu H."/>
            <person name="Li Y."/>
            <person name="Cui Y."/>
            <person name="Guo X."/>
            <person name="Zheng S."/>
            <person name="Wang B."/>
            <person name="Yu K."/>
            <person name="Liang Q."/>
            <person name="Yang W."/>
            <person name="Lou X."/>
            <person name="Chen J."/>
            <person name="Feng M."/>
            <person name="Jian J."/>
            <person name="Zhang X."/>
            <person name="Luo G."/>
            <person name="Jiang Y."/>
            <person name="Liu J."/>
            <person name="Wang Z."/>
            <person name="Sha Y."/>
            <person name="Zhang B."/>
            <person name="Wu H."/>
            <person name="Tang D."/>
            <person name="Shen Q."/>
            <person name="Xue P."/>
            <person name="Zou S."/>
            <person name="Wang X."/>
            <person name="Liu X."/>
            <person name="Wang F."/>
            <person name="Yang Y."/>
            <person name="An X."/>
            <person name="Dong Z."/>
            <person name="Zhang K."/>
            <person name="Zhang X."/>
            <person name="Luo M.C."/>
            <person name="Dvorak J."/>
            <person name="Tong Y."/>
            <person name="Wang J."/>
            <person name="Yang H."/>
            <person name="Li Z."/>
            <person name="Wang D."/>
            <person name="Zhang A."/>
            <person name="Wang J."/>
        </authorList>
    </citation>
    <scope>NUCLEOTIDE SEQUENCE</scope>
    <source>
        <strain evidence="2">cv. G1812</strain>
    </source>
</reference>
<organism evidence="1 2">
    <name type="scientific">Triticum urartu</name>
    <name type="common">Red wild einkorn</name>
    <name type="synonym">Crithodium urartu</name>
    <dbReference type="NCBI Taxonomy" id="4572"/>
    <lineage>
        <taxon>Eukaryota</taxon>
        <taxon>Viridiplantae</taxon>
        <taxon>Streptophyta</taxon>
        <taxon>Embryophyta</taxon>
        <taxon>Tracheophyta</taxon>
        <taxon>Spermatophyta</taxon>
        <taxon>Magnoliopsida</taxon>
        <taxon>Liliopsida</taxon>
        <taxon>Poales</taxon>
        <taxon>Poaceae</taxon>
        <taxon>BOP clade</taxon>
        <taxon>Pooideae</taxon>
        <taxon>Triticodae</taxon>
        <taxon>Triticeae</taxon>
        <taxon>Triticinae</taxon>
        <taxon>Triticum</taxon>
    </lineage>
</organism>
<dbReference type="EnsemblPlants" id="TuG1812G0300002220.01.T01">
    <property type="protein sequence ID" value="TuG1812G0300002220.01.T01"/>
    <property type="gene ID" value="TuG1812G0300002220.01"/>
</dbReference>
<dbReference type="Gramene" id="TuG1812G0300002220.01.T01">
    <property type="protein sequence ID" value="TuG1812G0300002220.01.T01"/>
    <property type="gene ID" value="TuG1812G0300002220.01"/>
</dbReference>
<protein>
    <submittedName>
        <fullName evidence="1">Uncharacterized protein</fullName>
    </submittedName>
</protein>
<name>A0A8R7TVL8_TRIUA</name>
<reference evidence="1" key="3">
    <citation type="submission" date="2022-06" db="UniProtKB">
        <authorList>
            <consortium name="EnsemblPlants"/>
        </authorList>
    </citation>
    <scope>IDENTIFICATION</scope>
</reference>
<sequence>MHASASIDPREGAPDLRKAAADQVYYVDGTTTMSTHERKASIDNRCSLTISVSCSHYQRFRGHL</sequence>
<accession>A0A8R7TVL8</accession>
<evidence type="ECO:0000313" key="1">
    <source>
        <dbReference type="EnsemblPlants" id="TuG1812G0300002220.01.T01"/>
    </source>
</evidence>
<dbReference type="Proteomes" id="UP000015106">
    <property type="component" value="Chromosome 3"/>
</dbReference>
<dbReference type="AlphaFoldDB" id="A0A8R7TVL8"/>
<evidence type="ECO:0000313" key="2">
    <source>
        <dbReference type="Proteomes" id="UP000015106"/>
    </source>
</evidence>
<proteinExistence type="predicted"/>
<keyword evidence="2" id="KW-1185">Reference proteome</keyword>